<proteinExistence type="predicted"/>
<gene>
    <name evidence="1" type="ORF">E2C01_030605</name>
</gene>
<dbReference type="Proteomes" id="UP000324222">
    <property type="component" value="Unassembled WGS sequence"/>
</dbReference>
<dbReference type="AlphaFoldDB" id="A0A5B7ER95"/>
<accession>A0A5B7ER95</accession>
<sequence>MSRPRTCSSSSPSSASCDILQYSIYSSN</sequence>
<dbReference type="PROSITE" id="PS51257">
    <property type="entry name" value="PROKAR_LIPOPROTEIN"/>
    <property type="match status" value="1"/>
</dbReference>
<evidence type="ECO:0000313" key="2">
    <source>
        <dbReference type="Proteomes" id="UP000324222"/>
    </source>
</evidence>
<organism evidence="1 2">
    <name type="scientific">Portunus trituberculatus</name>
    <name type="common">Swimming crab</name>
    <name type="synonym">Neptunus trituberculatus</name>
    <dbReference type="NCBI Taxonomy" id="210409"/>
    <lineage>
        <taxon>Eukaryota</taxon>
        <taxon>Metazoa</taxon>
        <taxon>Ecdysozoa</taxon>
        <taxon>Arthropoda</taxon>
        <taxon>Crustacea</taxon>
        <taxon>Multicrustacea</taxon>
        <taxon>Malacostraca</taxon>
        <taxon>Eumalacostraca</taxon>
        <taxon>Eucarida</taxon>
        <taxon>Decapoda</taxon>
        <taxon>Pleocyemata</taxon>
        <taxon>Brachyura</taxon>
        <taxon>Eubrachyura</taxon>
        <taxon>Portunoidea</taxon>
        <taxon>Portunidae</taxon>
        <taxon>Portuninae</taxon>
        <taxon>Portunus</taxon>
    </lineage>
</organism>
<name>A0A5B7ER95_PORTR</name>
<reference evidence="1 2" key="1">
    <citation type="submission" date="2019-05" db="EMBL/GenBank/DDBJ databases">
        <title>Another draft genome of Portunus trituberculatus and its Hox gene families provides insights of decapod evolution.</title>
        <authorList>
            <person name="Jeong J.-H."/>
            <person name="Song I."/>
            <person name="Kim S."/>
            <person name="Choi T."/>
            <person name="Kim D."/>
            <person name="Ryu S."/>
            <person name="Kim W."/>
        </authorList>
    </citation>
    <scope>NUCLEOTIDE SEQUENCE [LARGE SCALE GENOMIC DNA]</scope>
    <source>
        <tissue evidence="1">Muscle</tissue>
    </source>
</reference>
<keyword evidence="2" id="KW-1185">Reference proteome</keyword>
<dbReference type="EMBL" id="VSRR010003696">
    <property type="protein sequence ID" value="MPC37131.1"/>
    <property type="molecule type" value="Genomic_DNA"/>
</dbReference>
<protein>
    <submittedName>
        <fullName evidence="1">Uncharacterized protein</fullName>
    </submittedName>
</protein>
<evidence type="ECO:0000313" key="1">
    <source>
        <dbReference type="EMBL" id="MPC37131.1"/>
    </source>
</evidence>
<comment type="caution">
    <text evidence="1">The sequence shown here is derived from an EMBL/GenBank/DDBJ whole genome shotgun (WGS) entry which is preliminary data.</text>
</comment>